<keyword evidence="6" id="KW-1185">Reference proteome</keyword>
<feature type="domain" description="AAA+ ATPase" evidence="4">
    <location>
        <begin position="317"/>
        <end position="440"/>
    </location>
</feature>
<dbReference type="CDD" id="cd01129">
    <property type="entry name" value="PulE-GspE-like"/>
    <property type="match status" value="1"/>
</dbReference>
<dbReference type="GO" id="GO:0016887">
    <property type="term" value="F:ATP hydrolysis activity"/>
    <property type="evidence" value="ECO:0007669"/>
    <property type="project" value="TreeGrafter"/>
</dbReference>
<reference evidence="5 6" key="1">
    <citation type="submission" date="2016-10" db="EMBL/GenBank/DDBJ databases">
        <authorList>
            <person name="de Groot N.N."/>
        </authorList>
    </citation>
    <scope>NUCLEOTIDE SEQUENCE [LARGE SCALE GENOMIC DNA]</scope>
    <source>
        <strain evidence="5 6">DSM 15827</strain>
    </source>
</reference>
<dbReference type="EMBL" id="FOGF01000015">
    <property type="protein sequence ID" value="SER01422.1"/>
    <property type="molecule type" value="Genomic_DNA"/>
</dbReference>
<dbReference type="SUPFAM" id="SSF52540">
    <property type="entry name" value="P-loop containing nucleoside triphosphate hydrolases"/>
    <property type="match status" value="1"/>
</dbReference>
<dbReference type="Gene3D" id="3.30.300.160">
    <property type="entry name" value="Type II secretion system, protein E, N-terminal domain"/>
    <property type="match status" value="1"/>
</dbReference>
<evidence type="ECO:0000256" key="2">
    <source>
        <dbReference type="ARBA" id="ARBA00022741"/>
    </source>
</evidence>
<organism evidence="5 6">
    <name type="scientific">Granulicatella balaenopterae</name>
    <dbReference type="NCBI Taxonomy" id="137733"/>
    <lineage>
        <taxon>Bacteria</taxon>
        <taxon>Bacillati</taxon>
        <taxon>Bacillota</taxon>
        <taxon>Bacilli</taxon>
        <taxon>Lactobacillales</taxon>
        <taxon>Carnobacteriaceae</taxon>
        <taxon>Granulicatella</taxon>
    </lineage>
</organism>
<dbReference type="InterPro" id="IPR007831">
    <property type="entry name" value="T2SS_GspE_N"/>
</dbReference>
<sequence length="567" mass="63047">MAGIRYMRLGDMLVAEGLITEEQVQQALKIQKQAPTHTRLGEVLINNKFISESQLVDTLSRQLGIDYIDLSEYDIDAEMVQYIPKQLARKYSIVPVKVAKNMLFLAMQDPLNFEAVEEARRASKMRIIQMIGTERGIRHAITTLYSNKGANEAIMQMKAEAGIWNEATEQEEILAENDSNAAPTIKLVNSIIERAYVENASDIHFEPSSGDMRVRMRIDGRLHNILVIPRDLQDSVISRLKIMSHMNLVERRIPQDGRAKATVQGKSIDLRVSTLPSISGEKVVIRLLVQDPSLFVRSGIGIPEEESAKLDHLMAASNGVIMIVGPTGSGKSSTMYTLIQELLDESVNLVTLEDPVEFSIEGATQVNINEKTGLTFASGLRSILRQDPDIICVGEIRDGETAEIAMRAAMTGHKVITTIHTENAISAIDRLKDMGVEPYLIAGGLTGIISQRLVRCICKNCREEYTPEESAIKIAGLDPSIKRTYYHGAGCDECFHTGYRGRTGVFEILSTNRQLRHAIAKDVDKQELLEMINETGFVSMQDCVGEMVEDGITTVEEIGRVMAFMEY</sequence>
<comment type="similarity">
    <text evidence="1">Belongs to the GSP E family.</text>
</comment>
<dbReference type="AlphaFoldDB" id="A0A1H9KQN1"/>
<evidence type="ECO:0000256" key="1">
    <source>
        <dbReference type="ARBA" id="ARBA00006611"/>
    </source>
</evidence>
<dbReference type="GO" id="GO:0005524">
    <property type="term" value="F:ATP binding"/>
    <property type="evidence" value="ECO:0007669"/>
    <property type="project" value="UniProtKB-KW"/>
</dbReference>
<accession>A0A1H9KQN1</accession>
<dbReference type="PANTHER" id="PTHR30258">
    <property type="entry name" value="TYPE II SECRETION SYSTEM PROTEIN GSPE-RELATED"/>
    <property type="match status" value="1"/>
</dbReference>
<dbReference type="InterPro" id="IPR037257">
    <property type="entry name" value="T2SS_E_N_sf"/>
</dbReference>
<evidence type="ECO:0000313" key="6">
    <source>
        <dbReference type="Proteomes" id="UP000198556"/>
    </source>
</evidence>
<dbReference type="InterPro" id="IPR027417">
    <property type="entry name" value="P-loop_NTPase"/>
</dbReference>
<keyword evidence="2" id="KW-0547">Nucleotide-binding</keyword>
<dbReference type="Gene3D" id="3.40.50.300">
    <property type="entry name" value="P-loop containing nucleotide triphosphate hydrolases"/>
    <property type="match status" value="1"/>
</dbReference>
<dbReference type="PANTHER" id="PTHR30258:SF1">
    <property type="entry name" value="PROTEIN TRANSPORT PROTEIN HOFB HOMOLOG"/>
    <property type="match status" value="1"/>
</dbReference>
<dbReference type="Proteomes" id="UP000198556">
    <property type="component" value="Unassembled WGS sequence"/>
</dbReference>
<dbReference type="InterPro" id="IPR003593">
    <property type="entry name" value="AAA+_ATPase"/>
</dbReference>
<proteinExistence type="inferred from homology"/>
<dbReference type="Pfam" id="PF00437">
    <property type="entry name" value="T2SSE"/>
    <property type="match status" value="1"/>
</dbReference>
<dbReference type="SMART" id="SM00382">
    <property type="entry name" value="AAA"/>
    <property type="match status" value="1"/>
</dbReference>
<dbReference type="Pfam" id="PF05157">
    <property type="entry name" value="MshEN"/>
    <property type="match status" value="1"/>
</dbReference>
<name>A0A1H9KQN1_9LACT</name>
<protein>
    <submittedName>
        <fullName evidence="5">Type IV pilus assembly protein PilB</fullName>
    </submittedName>
</protein>
<keyword evidence="3" id="KW-0067">ATP-binding</keyword>
<gene>
    <name evidence="5" type="ORF">SAMN05421767_1158</name>
</gene>
<dbReference type="SUPFAM" id="SSF160246">
    <property type="entry name" value="EspE N-terminal domain-like"/>
    <property type="match status" value="1"/>
</dbReference>
<evidence type="ECO:0000256" key="3">
    <source>
        <dbReference type="ARBA" id="ARBA00022840"/>
    </source>
</evidence>
<evidence type="ECO:0000259" key="4">
    <source>
        <dbReference type="SMART" id="SM00382"/>
    </source>
</evidence>
<dbReference type="GO" id="GO:0005886">
    <property type="term" value="C:plasma membrane"/>
    <property type="evidence" value="ECO:0007669"/>
    <property type="project" value="TreeGrafter"/>
</dbReference>
<dbReference type="Gene3D" id="3.30.450.90">
    <property type="match status" value="1"/>
</dbReference>
<dbReference type="InterPro" id="IPR001482">
    <property type="entry name" value="T2SS/T4SS_dom"/>
</dbReference>
<evidence type="ECO:0000313" key="5">
    <source>
        <dbReference type="EMBL" id="SER01422.1"/>
    </source>
</evidence>
<dbReference type="STRING" id="137733.SAMN05421767_1158"/>